<protein>
    <submittedName>
        <fullName evidence="2">Uncharacterized protein</fullName>
    </submittedName>
</protein>
<gene>
    <name evidence="2" type="ORF">BEMITA_LOCUS8128</name>
</gene>
<evidence type="ECO:0000313" key="3">
    <source>
        <dbReference type="Proteomes" id="UP001152759"/>
    </source>
</evidence>
<feature type="compositionally biased region" description="Polar residues" evidence="1">
    <location>
        <begin position="180"/>
        <end position="189"/>
    </location>
</feature>
<organism evidence="2 3">
    <name type="scientific">Bemisia tabaci</name>
    <name type="common">Sweetpotato whitefly</name>
    <name type="synonym">Aleurodes tabaci</name>
    <dbReference type="NCBI Taxonomy" id="7038"/>
    <lineage>
        <taxon>Eukaryota</taxon>
        <taxon>Metazoa</taxon>
        <taxon>Ecdysozoa</taxon>
        <taxon>Arthropoda</taxon>
        <taxon>Hexapoda</taxon>
        <taxon>Insecta</taxon>
        <taxon>Pterygota</taxon>
        <taxon>Neoptera</taxon>
        <taxon>Paraneoptera</taxon>
        <taxon>Hemiptera</taxon>
        <taxon>Sternorrhyncha</taxon>
        <taxon>Aleyrodoidea</taxon>
        <taxon>Aleyrodidae</taxon>
        <taxon>Aleyrodinae</taxon>
        <taxon>Bemisia</taxon>
    </lineage>
</organism>
<evidence type="ECO:0000313" key="2">
    <source>
        <dbReference type="EMBL" id="CAH0389281.1"/>
    </source>
</evidence>
<sequence>MEVSYTAPIRAGWKYPFDELEFRPDEQVAVPVGNGNRNNCRRQNKFTVGNKIWVTFTDNVDYDEDWSDEEKEYVEESMDAGGPRLNFFSMVLKDMHRSSIFEGPEGKRSLAYDSVAESKGLYLPMGQIIAYSLSYWGPGPSFFSDEMSHVSRTSCNNTNISSNIEEESEEPHRSAAAASQHSLNQKPDTEVEASQDTEVEASQRSEKANDPQPPEVEESTKQPICETPVSSKLHPNLVGAIISSTSTVTPHFIDQ</sequence>
<proteinExistence type="predicted"/>
<name>A0A9P0F2L4_BEMTA</name>
<evidence type="ECO:0000256" key="1">
    <source>
        <dbReference type="SAM" id="MobiDB-lite"/>
    </source>
</evidence>
<keyword evidence="3" id="KW-1185">Reference proteome</keyword>
<feature type="compositionally biased region" description="Acidic residues" evidence="1">
    <location>
        <begin position="190"/>
        <end position="199"/>
    </location>
</feature>
<dbReference type="AlphaFoldDB" id="A0A9P0F2L4"/>
<dbReference type="EMBL" id="OU963865">
    <property type="protein sequence ID" value="CAH0389281.1"/>
    <property type="molecule type" value="Genomic_DNA"/>
</dbReference>
<accession>A0A9P0F2L4</accession>
<dbReference type="Proteomes" id="UP001152759">
    <property type="component" value="Chromosome 4"/>
</dbReference>
<reference evidence="2" key="1">
    <citation type="submission" date="2021-12" db="EMBL/GenBank/DDBJ databases">
        <authorList>
            <person name="King R."/>
        </authorList>
    </citation>
    <scope>NUCLEOTIDE SEQUENCE</scope>
</reference>
<feature type="region of interest" description="Disordered" evidence="1">
    <location>
        <begin position="165"/>
        <end position="233"/>
    </location>
</feature>